<evidence type="ECO:0000256" key="2">
    <source>
        <dbReference type="ARBA" id="ARBA00022679"/>
    </source>
</evidence>
<dbReference type="Proteomes" id="UP000094224">
    <property type="component" value="Unassembled WGS sequence"/>
</dbReference>
<dbReference type="Gene3D" id="3.40.50.300">
    <property type="entry name" value="P-loop containing nucleotide triphosphate hydrolases"/>
    <property type="match status" value="1"/>
</dbReference>
<sequence length="325" mass="34194">MSRDSSLHLVLGDEDLLVERAVATVLRAARTRAGNSENPDIPVNRVRAGDVGNYELAELLSPSLFADERIVVLEAAAEAGKDTVAMIAAAAADLPPATVLVVVHSGGGRAKALADQLKSLGAEVHPCARITKPSERADFVRKEFRALRAKVDEDTVTALLDAVGSDVRELASACSQLVADTGGLVDEAAVRRYHSGKAEVKGFDIADKAVAGDVAGAAEALRWAMMRGEPLVVLADALAEAIHTIGRVGPLSGDPYRLAGQLGMPPWRVQKAQKQARRWSRDSVATAMKVVAELNANVKGAAADADYALESAVRTVAELVADRGR</sequence>
<dbReference type="PANTHER" id="PTHR34388">
    <property type="entry name" value="DNA POLYMERASE III SUBUNIT DELTA"/>
    <property type="match status" value="1"/>
</dbReference>
<dbReference type="InterPro" id="IPR008921">
    <property type="entry name" value="DNA_pol3_clamp-load_cplx_C"/>
</dbReference>
<dbReference type="GO" id="GO:0003677">
    <property type="term" value="F:DNA binding"/>
    <property type="evidence" value="ECO:0007669"/>
    <property type="project" value="InterPro"/>
</dbReference>
<dbReference type="Pfam" id="PF21694">
    <property type="entry name" value="DNA_pol3_delta_C"/>
    <property type="match status" value="1"/>
</dbReference>
<evidence type="ECO:0000259" key="8">
    <source>
        <dbReference type="Pfam" id="PF21694"/>
    </source>
</evidence>
<proteinExistence type="inferred from homology"/>
<evidence type="ECO:0000256" key="7">
    <source>
        <dbReference type="ARBA" id="ARBA00049244"/>
    </source>
</evidence>
<evidence type="ECO:0000256" key="3">
    <source>
        <dbReference type="ARBA" id="ARBA00022695"/>
    </source>
</evidence>
<evidence type="ECO:0000313" key="9">
    <source>
        <dbReference type="EMBL" id="ODR09710.1"/>
    </source>
</evidence>
<keyword evidence="3" id="KW-0548">Nucleotidyltransferase</keyword>
<gene>
    <name evidence="9" type="ORF">BHQ21_03710</name>
</gene>
<dbReference type="EC" id="2.7.7.7" evidence="1"/>
<protein>
    <recommendedName>
        <fullName evidence="1">DNA-directed DNA polymerase</fullName>
        <ecNumber evidence="1">2.7.7.7</ecNumber>
    </recommendedName>
</protein>
<keyword evidence="4" id="KW-0235">DNA replication</keyword>
<evidence type="ECO:0000256" key="4">
    <source>
        <dbReference type="ARBA" id="ARBA00022705"/>
    </source>
</evidence>
<dbReference type="PANTHER" id="PTHR34388:SF1">
    <property type="entry name" value="DNA POLYMERASE III SUBUNIT DELTA"/>
    <property type="match status" value="1"/>
</dbReference>
<dbReference type="Gene3D" id="1.20.272.10">
    <property type="match status" value="1"/>
</dbReference>
<dbReference type="NCBIfam" id="NF005918">
    <property type="entry name" value="PRK07914.1"/>
    <property type="match status" value="1"/>
</dbReference>
<dbReference type="SUPFAM" id="SSF52540">
    <property type="entry name" value="P-loop containing nucleoside triphosphate hydrolases"/>
    <property type="match status" value="1"/>
</dbReference>
<dbReference type="AlphaFoldDB" id="A0A1E3T5R4"/>
<organism evidence="9 10">
    <name type="scientific">Mycobacterium sherrisii</name>
    <dbReference type="NCBI Taxonomy" id="243061"/>
    <lineage>
        <taxon>Bacteria</taxon>
        <taxon>Bacillati</taxon>
        <taxon>Actinomycetota</taxon>
        <taxon>Actinomycetes</taxon>
        <taxon>Mycobacteriales</taxon>
        <taxon>Mycobacteriaceae</taxon>
        <taxon>Mycobacterium</taxon>
        <taxon>Mycobacterium simiae complex</taxon>
    </lineage>
</organism>
<name>A0A1E3T5R4_9MYCO</name>
<dbReference type="EMBL" id="MIHC01000004">
    <property type="protein sequence ID" value="ODR09710.1"/>
    <property type="molecule type" value="Genomic_DNA"/>
</dbReference>
<dbReference type="InterPro" id="IPR005790">
    <property type="entry name" value="DNA_polIII_delta"/>
</dbReference>
<accession>A0A1E3T5R4</accession>
<keyword evidence="5" id="KW-0239">DNA-directed DNA polymerase</keyword>
<keyword evidence="10" id="KW-1185">Reference proteome</keyword>
<feature type="domain" description="DNA polymerase III delta subunit-like C-terminal" evidence="8">
    <location>
        <begin position="202"/>
        <end position="312"/>
    </location>
</feature>
<dbReference type="GO" id="GO:0009360">
    <property type="term" value="C:DNA polymerase III complex"/>
    <property type="evidence" value="ECO:0007669"/>
    <property type="project" value="TreeGrafter"/>
</dbReference>
<dbReference type="SUPFAM" id="SSF48019">
    <property type="entry name" value="post-AAA+ oligomerization domain-like"/>
    <property type="match status" value="1"/>
</dbReference>
<evidence type="ECO:0000313" key="10">
    <source>
        <dbReference type="Proteomes" id="UP000094224"/>
    </source>
</evidence>
<keyword evidence="2" id="KW-0808">Transferase</keyword>
<comment type="similarity">
    <text evidence="6">Belongs to the DNA polymerase HolA subunit family.</text>
</comment>
<evidence type="ECO:0000256" key="1">
    <source>
        <dbReference type="ARBA" id="ARBA00012417"/>
    </source>
</evidence>
<dbReference type="NCBIfam" id="TIGR01128">
    <property type="entry name" value="holA"/>
    <property type="match status" value="1"/>
</dbReference>
<comment type="catalytic activity">
    <reaction evidence="7">
        <text>DNA(n) + a 2'-deoxyribonucleoside 5'-triphosphate = DNA(n+1) + diphosphate</text>
        <dbReference type="Rhea" id="RHEA:22508"/>
        <dbReference type="Rhea" id="RHEA-COMP:17339"/>
        <dbReference type="Rhea" id="RHEA-COMP:17340"/>
        <dbReference type="ChEBI" id="CHEBI:33019"/>
        <dbReference type="ChEBI" id="CHEBI:61560"/>
        <dbReference type="ChEBI" id="CHEBI:173112"/>
        <dbReference type="EC" id="2.7.7.7"/>
    </reaction>
</comment>
<dbReference type="InterPro" id="IPR048466">
    <property type="entry name" value="DNA_pol3_delta-like_C"/>
</dbReference>
<reference evidence="10" key="1">
    <citation type="submission" date="2016-09" db="EMBL/GenBank/DDBJ databases">
        <authorList>
            <person name="Greninger A.L."/>
            <person name="Jerome K.R."/>
            <person name="Mcnair B."/>
            <person name="Wallis C."/>
            <person name="Fang F."/>
        </authorList>
    </citation>
    <scope>NUCLEOTIDE SEQUENCE [LARGE SCALE GENOMIC DNA]</scope>
    <source>
        <strain evidence="10">BC1_M4</strain>
    </source>
</reference>
<evidence type="ECO:0000256" key="6">
    <source>
        <dbReference type="ARBA" id="ARBA00034754"/>
    </source>
</evidence>
<evidence type="ECO:0000256" key="5">
    <source>
        <dbReference type="ARBA" id="ARBA00022932"/>
    </source>
</evidence>
<dbReference type="GO" id="GO:0006261">
    <property type="term" value="P:DNA-templated DNA replication"/>
    <property type="evidence" value="ECO:0007669"/>
    <property type="project" value="TreeGrafter"/>
</dbReference>
<comment type="caution">
    <text evidence="9">The sequence shown here is derived from an EMBL/GenBank/DDBJ whole genome shotgun (WGS) entry which is preliminary data.</text>
</comment>
<dbReference type="STRING" id="243061.AWC25_15100"/>
<dbReference type="InterPro" id="IPR027417">
    <property type="entry name" value="P-loop_NTPase"/>
</dbReference>
<dbReference type="GO" id="GO:0003887">
    <property type="term" value="F:DNA-directed DNA polymerase activity"/>
    <property type="evidence" value="ECO:0007669"/>
    <property type="project" value="UniProtKB-KW"/>
</dbReference>